<dbReference type="InterPro" id="IPR025363">
    <property type="entry name" value="DUF4267"/>
</dbReference>
<name>A0A6L3SP97_9HYPH</name>
<feature type="transmembrane region" description="Helical" evidence="1">
    <location>
        <begin position="59"/>
        <end position="80"/>
    </location>
</feature>
<keyword evidence="1" id="KW-1133">Transmembrane helix</keyword>
<evidence type="ECO:0000313" key="2">
    <source>
        <dbReference type="EMBL" id="KAB1070811.1"/>
    </source>
</evidence>
<dbReference type="Proteomes" id="UP000474159">
    <property type="component" value="Unassembled WGS sequence"/>
</dbReference>
<reference evidence="2 3" key="1">
    <citation type="submission" date="2019-09" db="EMBL/GenBank/DDBJ databases">
        <title>YIM 48816 draft genome.</title>
        <authorList>
            <person name="Jiang L."/>
        </authorList>
    </citation>
    <scope>NUCLEOTIDE SEQUENCE [LARGE SCALE GENOMIC DNA]</scope>
    <source>
        <strain evidence="2 3">YIM 48816</strain>
    </source>
</reference>
<keyword evidence="3" id="KW-1185">Reference proteome</keyword>
<protein>
    <submittedName>
        <fullName evidence="2">DUF4267 domain-containing protein</fullName>
    </submittedName>
</protein>
<feature type="transmembrane region" description="Helical" evidence="1">
    <location>
        <begin position="20"/>
        <end position="47"/>
    </location>
</feature>
<organism evidence="2 3">
    <name type="scientific">Methylobacterium soli</name>
    <dbReference type="NCBI Taxonomy" id="553447"/>
    <lineage>
        <taxon>Bacteria</taxon>
        <taxon>Pseudomonadati</taxon>
        <taxon>Pseudomonadota</taxon>
        <taxon>Alphaproteobacteria</taxon>
        <taxon>Hyphomicrobiales</taxon>
        <taxon>Methylobacteriaceae</taxon>
        <taxon>Methylobacterium</taxon>
    </lineage>
</organism>
<dbReference type="AlphaFoldDB" id="A0A6L3SP97"/>
<dbReference type="OrthoDB" id="8005319at2"/>
<proteinExistence type="predicted"/>
<dbReference type="Pfam" id="PF14087">
    <property type="entry name" value="DUF4267"/>
    <property type="match status" value="1"/>
</dbReference>
<gene>
    <name evidence="2" type="ORF">F6X53_29715</name>
</gene>
<keyword evidence="1" id="KW-0472">Membrane</keyword>
<accession>A0A6L3SP97</accession>
<feature type="transmembrane region" description="Helical" evidence="1">
    <location>
        <begin position="87"/>
        <end position="105"/>
    </location>
</feature>
<comment type="caution">
    <text evidence="2">The sequence shown here is derived from an EMBL/GenBank/DDBJ whole genome shotgun (WGS) entry which is preliminary data.</text>
</comment>
<feature type="transmembrane region" description="Helical" evidence="1">
    <location>
        <begin position="111"/>
        <end position="133"/>
    </location>
</feature>
<dbReference type="EMBL" id="VZZK01000059">
    <property type="protein sequence ID" value="KAB1070811.1"/>
    <property type="molecule type" value="Genomic_DNA"/>
</dbReference>
<evidence type="ECO:0000313" key="3">
    <source>
        <dbReference type="Proteomes" id="UP000474159"/>
    </source>
</evidence>
<sequence length="139" mass="14679">MNRNSDTNAQRLSWTEPSMWAVMALSIVFLCLGGLFILSLAAGAAIFGLPAPSGVAGGYLRAIGFRDVALALYLGGLAWFSTRRAVCIVLAASVFIPLCDVILVWNAGSAASWQVALHVVSGASLVLIAAWVFRLQINV</sequence>
<evidence type="ECO:0000256" key="1">
    <source>
        <dbReference type="SAM" id="Phobius"/>
    </source>
</evidence>
<keyword evidence="1" id="KW-0812">Transmembrane</keyword>